<dbReference type="Gene3D" id="3.40.50.300">
    <property type="entry name" value="P-loop containing nucleotide triphosphate hydrolases"/>
    <property type="match status" value="1"/>
</dbReference>
<dbReference type="Pfam" id="PF00071">
    <property type="entry name" value="Ras"/>
    <property type="match status" value="1"/>
</dbReference>
<evidence type="ECO:0000313" key="8">
    <source>
        <dbReference type="EMBL" id="CAG5114361.1"/>
    </source>
</evidence>
<keyword evidence="5" id="KW-0449">Lipoprotein</keyword>
<dbReference type="EMBL" id="OU015567">
    <property type="protein sequence ID" value="CAG5114361.1"/>
    <property type="molecule type" value="Genomic_DNA"/>
</dbReference>
<keyword evidence="4" id="KW-0342">GTP-binding</keyword>
<accession>A0ABN7TCD9</accession>
<dbReference type="SMART" id="SM00174">
    <property type="entry name" value="RHO"/>
    <property type="match status" value="1"/>
</dbReference>
<dbReference type="SMART" id="SM00176">
    <property type="entry name" value="RAN"/>
    <property type="match status" value="1"/>
</dbReference>
<evidence type="ECO:0000313" key="9">
    <source>
        <dbReference type="Proteomes" id="UP001158576"/>
    </source>
</evidence>
<dbReference type="NCBIfam" id="TIGR00231">
    <property type="entry name" value="small_GTP"/>
    <property type="match status" value="1"/>
</dbReference>
<evidence type="ECO:0000256" key="7">
    <source>
        <dbReference type="SAM" id="MobiDB-lite"/>
    </source>
</evidence>
<comment type="subcellular location">
    <subcellularLocation>
        <location evidence="1">Membrane</location>
        <topology evidence="1">Lipid-anchor</topology>
    </subcellularLocation>
</comment>
<dbReference type="InterPro" id="IPR005225">
    <property type="entry name" value="Small_GTP-bd"/>
</dbReference>
<name>A0ABN7TCD9_OIKDI</name>
<dbReference type="SUPFAM" id="SSF52540">
    <property type="entry name" value="P-loop containing nucleoside triphosphate hydrolases"/>
    <property type="match status" value="1"/>
</dbReference>
<keyword evidence="6" id="KW-0636">Prenylation</keyword>
<evidence type="ECO:0000256" key="6">
    <source>
        <dbReference type="ARBA" id="ARBA00023289"/>
    </source>
</evidence>
<reference evidence="8 9" key="1">
    <citation type="submission" date="2021-04" db="EMBL/GenBank/DDBJ databases">
        <authorList>
            <person name="Bliznina A."/>
        </authorList>
    </citation>
    <scope>NUCLEOTIDE SEQUENCE [LARGE SCALE GENOMIC DNA]</scope>
</reference>
<evidence type="ECO:0000256" key="5">
    <source>
        <dbReference type="ARBA" id="ARBA00023288"/>
    </source>
</evidence>
<dbReference type="SMART" id="SM00173">
    <property type="entry name" value="RAS"/>
    <property type="match status" value="1"/>
</dbReference>
<dbReference type="InterPro" id="IPR050305">
    <property type="entry name" value="Small_GTPase_Rab"/>
</dbReference>
<dbReference type="InterPro" id="IPR001806">
    <property type="entry name" value="Small_GTPase"/>
</dbReference>
<dbReference type="Proteomes" id="UP001158576">
    <property type="component" value="Chromosome 2"/>
</dbReference>
<evidence type="ECO:0000256" key="4">
    <source>
        <dbReference type="ARBA" id="ARBA00023134"/>
    </source>
</evidence>
<dbReference type="PRINTS" id="PR00449">
    <property type="entry name" value="RASTRNSFRMNG"/>
</dbReference>
<proteinExistence type="inferred from homology"/>
<keyword evidence="9" id="KW-1185">Reference proteome</keyword>
<keyword evidence="3" id="KW-0547">Nucleotide-binding</keyword>
<evidence type="ECO:0000256" key="2">
    <source>
        <dbReference type="ARBA" id="ARBA00006270"/>
    </source>
</evidence>
<dbReference type="PROSITE" id="PS51420">
    <property type="entry name" value="RHO"/>
    <property type="match status" value="1"/>
</dbReference>
<protein>
    <submittedName>
        <fullName evidence="8">Oidioi.mRNA.OKI2018_I69.chr2.g8419.t1.cds</fullName>
    </submittedName>
</protein>
<dbReference type="PROSITE" id="PS51421">
    <property type="entry name" value="RAS"/>
    <property type="match status" value="1"/>
</dbReference>
<organism evidence="8 9">
    <name type="scientific">Oikopleura dioica</name>
    <name type="common">Tunicate</name>
    <dbReference type="NCBI Taxonomy" id="34765"/>
    <lineage>
        <taxon>Eukaryota</taxon>
        <taxon>Metazoa</taxon>
        <taxon>Chordata</taxon>
        <taxon>Tunicata</taxon>
        <taxon>Appendicularia</taxon>
        <taxon>Copelata</taxon>
        <taxon>Oikopleuridae</taxon>
        <taxon>Oikopleura</taxon>
    </lineage>
</organism>
<dbReference type="PROSITE" id="PS51419">
    <property type="entry name" value="RAB"/>
    <property type="match status" value="1"/>
</dbReference>
<dbReference type="PANTHER" id="PTHR47980">
    <property type="entry name" value="LD44762P"/>
    <property type="match status" value="1"/>
</dbReference>
<evidence type="ECO:0000256" key="1">
    <source>
        <dbReference type="ARBA" id="ARBA00004635"/>
    </source>
</evidence>
<sequence length="207" mass="23314">MEGRVLPPPDYKMQIIIIGDSGVGKTSFMDRFTEGAHRQAYSATVGIDFKVRRLDIDNKTVKMQIWDTAGQEKFNSITTAYYRQARAAVVMYDVTRPATFQNLRKWFTLLETHARTDVSKILVGNKTDQKENRVISTEQGQRAAQEFGAEFFESSAKSDSNVFSAFEFIATDVMKKMPMESNQLPLGFGNSGIRPRNADKTSNPCTC</sequence>
<gene>
    <name evidence="8" type="ORF">OKIOD_LOCUS17184</name>
</gene>
<dbReference type="InterPro" id="IPR027417">
    <property type="entry name" value="P-loop_NTPase"/>
</dbReference>
<evidence type="ECO:0000256" key="3">
    <source>
        <dbReference type="ARBA" id="ARBA00022741"/>
    </source>
</evidence>
<dbReference type="SMART" id="SM00175">
    <property type="entry name" value="RAB"/>
    <property type="match status" value="1"/>
</dbReference>
<dbReference type="CDD" id="cd00154">
    <property type="entry name" value="Rab"/>
    <property type="match status" value="1"/>
</dbReference>
<feature type="region of interest" description="Disordered" evidence="7">
    <location>
        <begin position="186"/>
        <end position="207"/>
    </location>
</feature>
<comment type="similarity">
    <text evidence="2">Belongs to the small GTPase superfamily. Rab family.</text>
</comment>